<reference evidence="2" key="1">
    <citation type="journal article" date="2014" name="Int. J. Syst. Evol. Microbiol.">
        <title>Complete genome sequence of Corynebacterium casei LMG S-19264T (=DSM 44701T), isolated from a smear-ripened cheese.</title>
        <authorList>
            <consortium name="US DOE Joint Genome Institute (JGI-PGF)"/>
            <person name="Walter F."/>
            <person name="Albersmeier A."/>
            <person name="Kalinowski J."/>
            <person name="Ruckert C."/>
        </authorList>
    </citation>
    <scope>NUCLEOTIDE SEQUENCE</scope>
    <source>
        <strain evidence="2">CGMCC 1.12997</strain>
    </source>
</reference>
<organism evidence="2 3">
    <name type="scientific">Edaphobacter dinghuensis</name>
    <dbReference type="NCBI Taxonomy" id="1560005"/>
    <lineage>
        <taxon>Bacteria</taxon>
        <taxon>Pseudomonadati</taxon>
        <taxon>Acidobacteriota</taxon>
        <taxon>Terriglobia</taxon>
        <taxon>Terriglobales</taxon>
        <taxon>Acidobacteriaceae</taxon>
        <taxon>Edaphobacter</taxon>
    </lineage>
</organism>
<accession>A0A917H1R4</accession>
<feature type="signal peptide" evidence="1">
    <location>
        <begin position="1"/>
        <end position="36"/>
    </location>
</feature>
<dbReference type="EMBL" id="BMGT01000001">
    <property type="protein sequence ID" value="GGG64789.1"/>
    <property type="molecule type" value="Genomic_DNA"/>
</dbReference>
<dbReference type="AlphaFoldDB" id="A0A917H1R4"/>
<reference evidence="2" key="2">
    <citation type="submission" date="2020-09" db="EMBL/GenBank/DDBJ databases">
        <authorList>
            <person name="Sun Q."/>
            <person name="Zhou Y."/>
        </authorList>
    </citation>
    <scope>NUCLEOTIDE SEQUENCE</scope>
    <source>
        <strain evidence="2">CGMCC 1.12997</strain>
    </source>
</reference>
<keyword evidence="3" id="KW-1185">Reference proteome</keyword>
<dbReference type="RefSeq" id="WP_229739003.1">
    <property type="nucleotide sequence ID" value="NZ_BMGT01000001.1"/>
</dbReference>
<sequence length="279" mass="31322">MREFLANLGLFRRHPKTMRIALSIAALVCCAISARAQGNYEIQVYGADTVAPKSTMVELHSNFTPEGQKYIVDGVYPTNHQQHETLEITQGLTSWSEVGFYVFTSWQDGHGVQWVGDHIRPRVRVPDSWHWPVGVSLSTEVGYQRAVYSPDTWTWEIRPIVDKAIGRWYFAVNPALERTWHGPDVKQGLGFSPGVKVGYDFTKQISGGVEYYADYGRLGAFDSLHDQQQQIFAVTDLNVSPKWEINFGVGVGPTAGTDHLIVKGIIGRHFSWGRQSPVD</sequence>
<evidence type="ECO:0000313" key="3">
    <source>
        <dbReference type="Proteomes" id="UP000647241"/>
    </source>
</evidence>
<proteinExistence type="predicted"/>
<name>A0A917H1R4_9BACT</name>
<feature type="chain" id="PRO_5037893460" evidence="1">
    <location>
        <begin position="37"/>
        <end position="279"/>
    </location>
</feature>
<gene>
    <name evidence="2" type="ORF">GCM10011585_03010</name>
</gene>
<dbReference type="Proteomes" id="UP000647241">
    <property type="component" value="Unassembled WGS sequence"/>
</dbReference>
<evidence type="ECO:0000256" key="1">
    <source>
        <dbReference type="SAM" id="SignalP"/>
    </source>
</evidence>
<evidence type="ECO:0000313" key="2">
    <source>
        <dbReference type="EMBL" id="GGG64789.1"/>
    </source>
</evidence>
<comment type="caution">
    <text evidence="2">The sequence shown here is derived from an EMBL/GenBank/DDBJ whole genome shotgun (WGS) entry which is preliminary data.</text>
</comment>
<keyword evidence="1" id="KW-0732">Signal</keyword>
<protein>
    <submittedName>
        <fullName evidence="2">Uncharacterized protein</fullName>
    </submittedName>
</protein>